<keyword evidence="2" id="KW-0808">Transferase</keyword>
<reference evidence="2 3" key="1">
    <citation type="submission" date="2024-07" db="EMBL/GenBank/DDBJ databases">
        <title>Marimonas sp.nov., isolated from tidal-flat sediment.</title>
        <authorList>
            <person name="Jayan J.N."/>
            <person name="Lee S.S."/>
        </authorList>
    </citation>
    <scope>NUCLEOTIDE SEQUENCE [LARGE SCALE GENOMIC DNA]</scope>
    <source>
        <strain evidence="2 3">MJW-29</strain>
    </source>
</reference>
<dbReference type="PANTHER" id="PTHR43081">
    <property type="entry name" value="ADENYLATE CYCLASE, TERMINAL-DIFFERENTIATION SPECIFIC-RELATED"/>
    <property type="match status" value="1"/>
</dbReference>
<dbReference type="Gene3D" id="3.30.70.1230">
    <property type="entry name" value="Nucleotide cyclase"/>
    <property type="match status" value="1"/>
</dbReference>
<dbReference type="InterPro" id="IPR001054">
    <property type="entry name" value="A/G_cyclase"/>
</dbReference>
<dbReference type="Gene3D" id="1.25.40.10">
    <property type="entry name" value="Tetratricopeptide repeat domain"/>
    <property type="match status" value="1"/>
</dbReference>
<dbReference type="PROSITE" id="PS50125">
    <property type="entry name" value="GUANYLATE_CYCLASE_2"/>
    <property type="match status" value="1"/>
</dbReference>
<protein>
    <submittedName>
        <fullName evidence="2">Adenylate/guanylate cyclase domain-containing protein</fullName>
        <ecNumber evidence="2">2.7.7.-</ecNumber>
    </submittedName>
</protein>
<comment type="caution">
    <text evidence="2">The sequence shown here is derived from an EMBL/GenBank/DDBJ whole genome shotgun (WGS) entry which is preliminary data.</text>
</comment>
<dbReference type="Proteomes" id="UP001556098">
    <property type="component" value="Unassembled WGS sequence"/>
</dbReference>
<dbReference type="InterPro" id="IPR050697">
    <property type="entry name" value="Adenylyl/Guanylyl_Cyclase_3/4"/>
</dbReference>
<sequence length="570" mass="62901">MERKFAAIMAIDVVGYSAMMADDEIGTLHAVKAQRRTVVEPTIAENGGRIFKLIGDGMLVEFPSAVSAVKSALSVQNIIVEAQDPIRLRIGISMGDVIVDNGDLYGHGVNIAARLEAIAGIGGICVSDVVHQQIRLHALACFTETGDVQVKNIDTPMRVWHWPDTPPSEDAQDTVPKVEKPSIAVLSFENLASSAEQDILCEGIAEEIVTALSKIERIAVMDPASTRVYRNKVPDVRDIGREQNVRYVLKGSVRKQGERLRVIAQLADAKSGQTIFSERYSRQIEDIFDIQDEITREIVSSLQVHLTDGEQARLWASGTRDLEAWERCIRGAELIDNHVKEDTDKGRWLLQEALEIDPSYAVAWCKLGWAHWSDARHNWTSDPMTSLAEAFRAAEQAREIDPSFAEPFALMAMSAMQGGDFAAASDYIDEALERASGQSFVLAIASMVLALCGRPIDALDTIRKAMQLCPIYPDWYRMNLGRNHFLIRDFDAAIKELGELCSSRPDFSPILLLAAYCEAGRREDAIACLRRAQADGQSLSIGGWVRNQAFSDPSIVDGVVVHLRDLGLPD</sequence>
<gene>
    <name evidence="2" type="ORF">AB2B41_22815</name>
</gene>
<dbReference type="PANTHER" id="PTHR43081:SF19">
    <property type="entry name" value="PH-SENSITIVE ADENYLATE CYCLASE RV1264"/>
    <property type="match status" value="1"/>
</dbReference>
<dbReference type="InterPro" id="IPR011990">
    <property type="entry name" value="TPR-like_helical_dom_sf"/>
</dbReference>
<name>A0ABV3RV88_9RHOB</name>
<feature type="domain" description="Guanylate cyclase" evidence="1">
    <location>
        <begin position="7"/>
        <end position="116"/>
    </location>
</feature>
<evidence type="ECO:0000313" key="2">
    <source>
        <dbReference type="EMBL" id="MEW9922442.1"/>
    </source>
</evidence>
<dbReference type="InterPro" id="IPR029787">
    <property type="entry name" value="Nucleotide_cyclase"/>
</dbReference>
<evidence type="ECO:0000259" key="1">
    <source>
        <dbReference type="PROSITE" id="PS50125"/>
    </source>
</evidence>
<dbReference type="SUPFAM" id="SSF55073">
    <property type="entry name" value="Nucleotide cyclase"/>
    <property type="match status" value="1"/>
</dbReference>
<dbReference type="Gene3D" id="3.40.50.10070">
    <property type="entry name" value="TolB, N-terminal domain"/>
    <property type="match status" value="1"/>
</dbReference>
<keyword evidence="2" id="KW-0548">Nucleotidyltransferase</keyword>
<proteinExistence type="predicted"/>
<dbReference type="EC" id="2.7.7.-" evidence="2"/>
<dbReference type="RefSeq" id="WP_367880130.1">
    <property type="nucleotide sequence ID" value="NZ_JBFNXX010000059.1"/>
</dbReference>
<evidence type="ECO:0000313" key="3">
    <source>
        <dbReference type="Proteomes" id="UP001556098"/>
    </source>
</evidence>
<organism evidence="2 3">
    <name type="scientific">Sulfitobacter sediminis</name>
    <dbReference type="NCBI Taxonomy" id="3234186"/>
    <lineage>
        <taxon>Bacteria</taxon>
        <taxon>Pseudomonadati</taxon>
        <taxon>Pseudomonadota</taxon>
        <taxon>Alphaproteobacteria</taxon>
        <taxon>Rhodobacterales</taxon>
        <taxon>Roseobacteraceae</taxon>
        <taxon>Sulfitobacter</taxon>
    </lineage>
</organism>
<accession>A0ABV3RV88</accession>
<keyword evidence="3" id="KW-1185">Reference proteome</keyword>
<dbReference type="EMBL" id="JBFNXX010000059">
    <property type="protein sequence ID" value="MEW9922442.1"/>
    <property type="molecule type" value="Genomic_DNA"/>
</dbReference>
<dbReference type="GO" id="GO:0016779">
    <property type="term" value="F:nucleotidyltransferase activity"/>
    <property type="evidence" value="ECO:0007669"/>
    <property type="project" value="UniProtKB-KW"/>
</dbReference>
<dbReference type="SUPFAM" id="SSF48452">
    <property type="entry name" value="TPR-like"/>
    <property type="match status" value="1"/>
</dbReference>
<dbReference type="CDD" id="cd07302">
    <property type="entry name" value="CHD"/>
    <property type="match status" value="1"/>
</dbReference>
<dbReference type="Pfam" id="PF00211">
    <property type="entry name" value="Guanylate_cyc"/>
    <property type="match status" value="1"/>
</dbReference>